<evidence type="ECO:0000313" key="2">
    <source>
        <dbReference type="Proteomes" id="UP001597018"/>
    </source>
</evidence>
<reference evidence="2" key="1">
    <citation type="journal article" date="2019" name="Int. J. Syst. Evol. Microbiol.">
        <title>The Global Catalogue of Microorganisms (GCM) 10K type strain sequencing project: providing services to taxonomists for standard genome sequencing and annotation.</title>
        <authorList>
            <consortium name="The Broad Institute Genomics Platform"/>
            <consortium name="The Broad Institute Genome Sequencing Center for Infectious Disease"/>
            <person name="Wu L."/>
            <person name="Ma J."/>
        </authorList>
    </citation>
    <scope>NUCLEOTIDE SEQUENCE [LARGE SCALE GENOMIC DNA]</scope>
    <source>
        <strain evidence="2">CCUG 56401</strain>
    </source>
</reference>
<accession>A0ABW3FXR4</accession>
<name>A0ABW3FXR4_9PSEU</name>
<gene>
    <name evidence="1" type="ORF">ACFQ16_22895</name>
</gene>
<organism evidence="1 2">
    <name type="scientific">Saccharopolyspora rosea</name>
    <dbReference type="NCBI Taxonomy" id="524884"/>
    <lineage>
        <taxon>Bacteria</taxon>
        <taxon>Bacillati</taxon>
        <taxon>Actinomycetota</taxon>
        <taxon>Actinomycetes</taxon>
        <taxon>Pseudonocardiales</taxon>
        <taxon>Pseudonocardiaceae</taxon>
        <taxon>Saccharopolyspora</taxon>
    </lineage>
</organism>
<dbReference type="RefSeq" id="WP_345601989.1">
    <property type="nucleotide sequence ID" value="NZ_BAABLT010000054.1"/>
</dbReference>
<dbReference type="EMBL" id="JBHTIW010000022">
    <property type="protein sequence ID" value="MFD0922603.1"/>
    <property type="molecule type" value="Genomic_DNA"/>
</dbReference>
<comment type="caution">
    <text evidence="1">The sequence shown here is derived from an EMBL/GenBank/DDBJ whole genome shotgun (WGS) entry which is preliminary data.</text>
</comment>
<proteinExistence type="predicted"/>
<sequence>MTSPDAHGAHSAPNPAMLAKLAQADDGQDAVDAIQTAVAALDAVREQPVSEHVEAFEAVHSALTGALAKADNLLSGTNAHGS</sequence>
<keyword evidence="2" id="KW-1185">Reference proteome</keyword>
<protein>
    <submittedName>
        <fullName evidence="1">Uncharacterized protein</fullName>
    </submittedName>
</protein>
<evidence type="ECO:0000313" key="1">
    <source>
        <dbReference type="EMBL" id="MFD0922603.1"/>
    </source>
</evidence>
<dbReference type="Proteomes" id="UP001597018">
    <property type="component" value="Unassembled WGS sequence"/>
</dbReference>